<evidence type="ECO:0000313" key="2">
    <source>
        <dbReference type="Proteomes" id="UP000179686"/>
    </source>
</evidence>
<proteinExistence type="predicted"/>
<gene>
    <name evidence="1" type="ORF">A3J61_01710</name>
</gene>
<dbReference type="GO" id="GO:0043683">
    <property type="term" value="P:type IV pilus assembly"/>
    <property type="evidence" value="ECO:0007669"/>
    <property type="project" value="InterPro"/>
</dbReference>
<dbReference type="Pfam" id="PF04350">
    <property type="entry name" value="PilO"/>
    <property type="match status" value="1"/>
</dbReference>
<dbReference type="InterPro" id="IPR014717">
    <property type="entry name" value="Transl_elong_EF1B/ribsomal_bS6"/>
</dbReference>
<protein>
    <submittedName>
        <fullName evidence="1">Uncharacterized protein</fullName>
    </submittedName>
</protein>
<organism evidence="1 2">
    <name type="scientific">Candidatus Nomurabacteria bacterium RIFCSPHIGHO2_02_FULL_38_15</name>
    <dbReference type="NCBI Taxonomy" id="1801752"/>
    <lineage>
        <taxon>Bacteria</taxon>
        <taxon>Candidatus Nomuraibacteriota</taxon>
    </lineage>
</organism>
<name>A0A1F6VQQ0_9BACT</name>
<reference evidence="1 2" key="1">
    <citation type="journal article" date="2016" name="Nat. Commun.">
        <title>Thousands of microbial genomes shed light on interconnected biogeochemical processes in an aquifer system.</title>
        <authorList>
            <person name="Anantharaman K."/>
            <person name="Brown C.T."/>
            <person name="Hug L.A."/>
            <person name="Sharon I."/>
            <person name="Castelle C.J."/>
            <person name="Probst A.J."/>
            <person name="Thomas B.C."/>
            <person name="Singh A."/>
            <person name="Wilkins M.J."/>
            <person name="Karaoz U."/>
            <person name="Brodie E.L."/>
            <person name="Williams K.H."/>
            <person name="Hubbard S.S."/>
            <person name="Banfield J.F."/>
        </authorList>
    </citation>
    <scope>NUCLEOTIDE SEQUENCE [LARGE SCALE GENOMIC DNA]</scope>
</reference>
<sequence length="186" mass="20497">MKNKPTIKLIIFSSITLLLTLGYAIGFKFLNRKNQGIADERVMINNQIAKMEQSFDTKKQSQAVAKIGDTISQHFLKSSEIPLFLTGIELIGQKTGATIRIASVDEVASAETGTGLSLNISAVGDYVAIYRTLVELENLPYLSTINNLSLVTSQNPNEQIDMTKKSTVQKPVWSMGLNLVIKSYIK</sequence>
<dbReference type="InterPro" id="IPR007445">
    <property type="entry name" value="PilO"/>
</dbReference>
<dbReference type="EMBL" id="MFUC01000015">
    <property type="protein sequence ID" value="OGI71934.1"/>
    <property type="molecule type" value="Genomic_DNA"/>
</dbReference>
<accession>A0A1F6VQQ0</accession>
<dbReference type="AlphaFoldDB" id="A0A1F6VQQ0"/>
<dbReference type="Proteomes" id="UP000179686">
    <property type="component" value="Unassembled WGS sequence"/>
</dbReference>
<dbReference type="Gene3D" id="3.30.70.60">
    <property type="match status" value="1"/>
</dbReference>
<evidence type="ECO:0000313" key="1">
    <source>
        <dbReference type="EMBL" id="OGI71934.1"/>
    </source>
</evidence>
<dbReference type="GO" id="GO:0043107">
    <property type="term" value="P:type IV pilus-dependent motility"/>
    <property type="evidence" value="ECO:0007669"/>
    <property type="project" value="InterPro"/>
</dbReference>
<comment type="caution">
    <text evidence="1">The sequence shown here is derived from an EMBL/GenBank/DDBJ whole genome shotgun (WGS) entry which is preliminary data.</text>
</comment>
<dbReference type="STRING" id="1801752.A3J61_01710"/>